<organism evidence="2">
    <name type="scientific">Amphimedon queenslandica</name>
    <name type="common">Sponge</name>
    <dbReference type="NCBI Taxonomy" id="400682"/>
    <lineage>
        <taxon>Eukaryota</taxon>
        <taxon>Metazoa</taxon>
        <taxon>Porifera</taxon>
        <taxon>Demospongiae</taxon>
        <taxon>Heteroscleromorpha</taxon>
        <taxon>Haplosclerida</taxon>
        <taxon>Niphatidae</taxon>
        <taxon>Amphimedon</taxon>
    </lineage>
</organism>
<evidence type="ECO:0000259" key="1">
    <source>
        <dbReference type="Pfam" id="PF21530"/>
    </source>
</evidence>
<feature type="domain" description="DNA helicase Pif1-like 2B" evidence="1">
    <location>
        <begin position="51"/>
        <end position="76"/>
    </location>
</feature>
<protein>
    <recommendedName>
        <fullName evidence="1">DNA helicase Pif1-like 2B domain-containing protein</fullName>
    </recommendedName>
</protein>
<dbReference type="AlphaFoldDB" id="A0A1X7VCV2"/>
<dbReference type="Pfam" id="PF21530">
    <property type="entry name" value="Pif1_2B_dom"/>
    <property type="match status" value="1"/>
</dbReference>
<proteinExistence type="predicted"/>
<dbReference type="InterPro" id="IPR049163">
    <property type="entry name" value="Pif1-like_2B_dom"/>
</dbReference>
<evidence type="ECO:0000313" key="2">
    <source>
        <dbReference type="EnsemblMetazoa" id="Aqu2.1.37347_001"/>
    </source>
</evidence>
<reference evidence="2" key="1">
    <citation type="submission" date="2017-05" db="UniProtKB">
        <authorList>
            <consortium name="EnsemblMetazoa"/>
        </authorList>
    </citation>
    <scope>IDENTIFICATION</scope>
</reference>
<accession>A0A1X7VCV2</accession>
<dbReference type="EnsemblMetazoa" id="Aqu2.1.37347_001">
    <property type="protein sequence ID" value="Aqu2.1.37347_001"/>
    <property type="gene ID" value="Aqu2.1.37347"/>
</dbReference>
<sequence length="79" mass="8469">MKMLESLKTEKIELACVGVVNVSGSTAKFDKQQKELGKLKDQRSKTAGLETVLSLAVGCKVMLRHNIDVTVGLANGPLV</sequence>
<dbReference type="InParanoid" id="A0A1X7VCV2"/>
<name>A0A1X7VCV2_AMPQE</name>